<reference evidence="1" key="2">
    <citation type="journal article" date="2015" name="Fish Shellfish Immunol.">
        <title>Early steps in the European eel (Anguilla anguilla)-Vibrio vulnificus interaction in the gills: Role of the RtxA13 toxin.</title>
        <authorList>
            <person name="Callol A."/>
            <person name="Pajuelo D."/>
            <person name="Ebbesson L."/>
            <person name="Teles M."/>
            <person name="MacKenzie S."/>
            <person name="Amaro C."/>
        </authorList>
    </citation>
    <scope>NUCLEOTIDE SEQUENCE</scope>
</reference>
<dbReference type="EMBL" id="GBXM01085527">
    <property type="protein sequence ID" value="JAH23050.1"/>
    <property type="molecule type" value="Transcribed_RNA"/>
</dbReference>
<accession>A0A0E9R3J3</accession>
<proteinExistence type="predicted"/>
<evidence type="ECO:0000313" key="1">
    <source>
        <dbReference type="EMBL" id="JAH23050.1"/>
    </source>
</evidence>
<name>A0A0E9R3J3_ANGAN</name>
<protein>
    <submittedName>
        <fullName evidence="1">Uncharacterized protein</fullName>
    </submittedName>
</protein>
<dbReference type="AlphaFoldDB" id="A0A0E9R3J3"/>
<organism evidence="1">
    <name type="scientific">Anguilla anguilla</name>
    <name type="common">European freshwater eel</name>
    <name type="synonym">Muraena anguilla</name>
    <dbReference type="NCBI Taxonomy" id="7936"/>
    <lineage>
        <taxon>Eukaryota</taxon>
        <taxon>Metazoa</taxon>
        <taxon>Chordata</taxon>
        <taxon>Craniata</taxon>
        <taxon>Vertebrata</taxon>
        <taxon>Euteleostomi</taxon>
        <taxon>Actinopterygii</taxon>
        <taxon>Neopterygii</taxon>
        <taxon>Teleostei</taxon>
        <taxon>Anguilliformes</taxon>
        <taxon>Anguillidae</taxon>
        <taxon>Anguilla</taxon>
    </lineage>
</organism>
<sequence length="20" mass="2293">MKSVSDEYLSLVPIRVELTL</sequence>
<reference evidence="1" key="1">
    <citation type="submission" date="2014-11" db="EMBL/GenBank/DDBJ databases">
        <authorList>
            <person name="Amaro Gonzalez C."/>
        </authorList>
    </citation>
    <scope>NUCLEOTIDE SEQUENCE</scope>
</reference>